<dbReference type="PATRIC" id="fig|1133569.4.peg.11"/>
<dbReference type="Proteomes" id="UP000051576">
    <property type="component" value="Unassembled WGS sequence"/>
</dbReference>
<dbReference type="OrthoDB" id="2309386at2"/>
<reference evidence="2 3" key="1">
    <citation type="journal article" date="2015" name="Genome Announc.">
        <title>Expanding the biotechnology potential of lactobacilli through comparative genomics of 213 strains and associated genera.</title>
        <authorList>
            <person name="Sun Z."/>
            <person name="Harris H.M."/>
            <person name="McCann A."/>
            <person name="Guo C."/>
            <person name="Argimon S."/>
            <person name="Zhang W."/>
            <person name="Yang X."/>
            <person name="Jeffery I.B."/>
            <person name="Cooney J.C."/>
            <person name="Kagawa T.F."/>
            <person name="Liu W."/>
            <person name="Song Y."/>
            <person name="Salvetti E."/>
            <person name="Wrobel A."/>
            <person name="Rasinkangas P."/>
            <person name="Parkhill J."/>
            <person name="Rea M.C."/>
            <person name="O'Sullivan O."/>
            <person name="Ritari J."/>
            <person name="Douillard F.P."/>
            <person name="Paul Ross R."/>
            <person name="Yang R."/>
            <person name="Briner A.E."/>
            <person name="Felis G.E."/>
            <person name="de Vos W.M."/>
            <person name="Barrangou R."/>
            <person name="Klaenhammer T.R."/>
            <person name="Caufield P.W."/>
            <person name="Cui Y."/>
            <person name="Zhang H."/>
            <person name="O'Toole P.W."/>
        </authorList>
    </citation>
    <scope>NUCLEOTIDE SEQUENCE [LARGE SCALE GENOMIC DNA]</scope>
    <source>
        <strain evidence="2 3">DSM 20605</strain>
    </source>
</reference>
<dbReference type="EMBL" id="AYYX01000001">
    <property type="protein sequence ID" value="KRM89718.1"/>
    <property type="molecule type" value="Genomic_DNA"/>
</dbReference>
<organism evidence="2 3">
    <name type="scientific">Liquorilactobacillus vini DSM 20605</name>
    <dbReference type="NCBI Taxonomy" id="1133569"/>
    <lineage>
        <taxon>Bacteria</taxon>
        <taxon>Bacillati</taxon>
        <taxon>Bacillota</taxon>
        <taxon>Bacilli</taxon>
        <taxon>Lactobacillales</taxon>
        <taxon>Lactobacillaceae</taxon>
        <taxon>Liquorilactobacillus</taxon>
    </lineage>
</organism>
<dbReference type="RefSeq" id="WP_010580072.1">
    <property type="nucleotide sequence ID" value="NZ_AHYZ01000059.1"/>
</dbReference>
<keyword evidence="3" id="KW-1185">Reference proteome</keyword>
<comment type="caution">
    <text evidence="2">The sequence shown here is derived from an EMBL/GenBank/DDBJ whole genome shotgun (WGS) entry which is preliminary data.</text>
</comment>
<evidence type="ECO:0000313" key="2">
    <source>
        <dbReference type="EMBL" id="KRM89718.1"/>
    </source>
</evidence>
<proteinExistence type="predicted"/>
<evidence type="ECO:0008006" key="4">
    <source>
        <dbReference type="Google" id="ProtNLM"/>
    </source>
</evidence>
<dbReference type="AlphaFoldDB" id="A0A0R2CNC1"/>
<dbReference type="STRING" id="1133569.FD21_GL000011"/>
<keyword evidence="1" id="KW-0472">Membrane</keyword>
<name>A0A0R2CNC1_9LACO</name>
<dbReference type="eggNOG" id="ENOG5030AQD">
    <property type="taxonomic scope" value="Bacteria"/>
</dbReference>
<protein>
    <recommendedName>
        <fullName evidence="4">FeoB-associated Cys-rich membrane protein</fullName>
    </recommendedName>
</protein>
<accession>A0A0R2CNC1</accession>
<sequence length="56" mass="6169">MIATIILAVGIFSGVGYIIYTRFIKRSHAAGCHNCDDLGCPLVDPIKLKQQTHLKK</sequence>
<feature type="transmembrane region" description="Helical" evidence="1">
    <location>
        <begin position="6"/>
        <end position="24"/>
    </location>
</feature>
<keyword evidence="1" id="KW-1133">Transmembrane helix</keyword>
<evidence type="ECO:0000313" key="3">
    <source>
        <dbReference type="Proteomes" id="UP000051576"/>
    </source>
</evidence>
<evidence type="ECO:0000256" key="1">
    <source>
        <dbReference type="SAM" id="Phobius"/>
    </source>
</evidence>
<gene>
    <name evidence="2" type="ORF">FD21_GL000011</name>
</gene>
<keyword evidence="1" id="KW-0812">Transmembrane</keyword>